<feature type="domain" description="Myosin motor" evidence="9">
    <location>
        <begin position="173"/>
        <end position="893"/>
    </location>
</feature>
<evidence type="ECO:0000256" key="2">
    <source>
        <dbReference type="ARBA" id="ARBA00022840"/>
    </source>
</evidence>
<evidence type="ECO:0000313" key="10">
    <source>
        <dbReference type="EMBL" id="SPQ97130.1"/>
    </source>
</evidence>
<feature type="binding site" evidence="6">
    <location>
        <begin position="280"/>
        <end position="287"/>
    </location>
    <ligand>
        <name>ATP</name>
        <dbReference type="ChEBI" id="CHEBI:30616"/>
    </ligand>
</feature>
<dbReference type="Gene3D" id="1.10.10.820">
    <property type="match status" value="1"/>
</dbReference>
<gene>
    <name evidence="10" type="ORF">PLBR_LOCUS4345</name>
</gene>
<dbReference type="PANTHER" id="PTHR13140:SF745">
    <property type="entry name" value="UNCONVENTIONAL MYOSIN-VI"/>
    <property type="match status" value="1"/>
</dbReference>
<evidence type="ECO:0000256" key="7">
    <source>
        <dbReference type="SAM" id="Coils"/>
    </source>
</evidence>
<feature type="compositionally biased region" description="Basic and acidic residues" evidence="8">
    <location>
        <begin position="1030"/>
        <end position="1039"/>
    </location>
</feature>
<dbReference type="Proteomes" id="UP000290189">
    <property type="component" value="Unassembled WGS sequence"/>
</dbReference>
<keyword evidence="10" id="KW-0496">Mitochondrion</keyword>
<dbReference type="PRINTS" id="PR00193">
    <property type="entry name" value="MYOSINHEAVY"/>
</dbReference>
<dbReference type="EMBL" id="OVEO01000007">
    <property type="protein sequence ID" value="SPQ97130.1"/>
    <property type="molecule type" value="Genomic_DNA"/>
</dbReference>
<reference evidence="10 11" key="1">
    <citation type="submission" date="2018-03" db="EMBL/GenBank/DDBJ databases">
        <authorList>
            <person name="Fogelqvist J."/>
        </authorList>
    </citation>
    <scope>NUCLEOTIDE SEQUENCE [LARGE SCALE GENOMIC DNA]</scope>
</reference>
<dbReference type="InterPro" id="IPR001609">
    <property type="entry name" value="Myosin_head_motor_dom-like"/>
</dbReference>
<dbReference type="GO" id="GO:0030048">
    <property type="term" value="P:actin filament-based movement"/>
    <property type="evidence" value="ECO:0007669"/>
    <property type="project" value="TreeGrafter"/>
</dbReference>
<evidence type="ECO:0000313" key="11">
    <source>
        <dbReference type="Proteomes" id="UP000290189"/>
    </source>
</evidence>
<dbReference type="GO" id="GO:0030139">
    <property type="term" value="C:endocytic vesicle"/>
    <property type="evidence" value="ECO:0007669"/>
    <property type="project" value="TreeGrafter"/>
</dbReference>
<accession>A0A3P3YAV1</accession>
<feature type="compositionally biased region" description="Basic and acidic residues" evidence="8">
    <location>
        <begin position="1001"/>
        <end position="1016"/>
    </location>
</feature>
<dbReference type="FunFam" id="1.10.10.820:FF:000001">
    <property type="entry name" value="Myosin heavy chain"/>
    <property type="match status" value="1"/>
</dbReference>
<feature type="compositionally biased region" description="Low complexity" evidence="8">
    <location>
        <begin position="1017"/>
        <end position="1027"/>
    </location>
</feature>
<evidence type="ECO:0000259" key="9">
    <source>
        <dbReference type="PROSITE" id="PS51456"/>
    </source>
</evidence>
<keyword evidence="2 6" id="KW-0067">ATP-binding</keyword>
<dbReference type="Gene3D" id="1.20.58.530">
    <property type="match status" value="1"/>
</dbReference>
<dbReference type="InterPro" id="IPR027417">
    <property type="entry name" value="P-loop_NTPase"/>
</dbReference>
<dbReference type="InterPro" id="IPR036961">
    <property type="entry name" value="Kinesin_motor_dom_sf"/>
</dbReference>
<feature type="region of interest" description="Actin-binding" evidence="6">
    <location>
        <begin position="772"/>
        <end position="794"/>
    </location>
</feature>
<comment type="similarity">
    <text evidence="6">Belongs to the TRAFAC class myosin-kinesin ATPase superfamily. Myosin family.</text>
</comment>
<dbReference type="GO" id="GO:0051015">
    <property type="term" value="F:actin filament binding"/>
    <property type="evidence" value="ECO:0007669"/>
    <property type="project" value="TreeGrafter"/>
</dbReference>
<keyword evidence="5 6" id="KW-0009">Actin-binding</keyword>
<dbReference type="GO" id="GO:0000146">
    <property type="term" value="F:microfilament motor activity"/>
    <property type="evidence" value="ECO:0007669"/>
    <property type="project" value="TreeGrafter"/>
</dbReference>
<organism evidence="10 11">
    <name type="scientific">Plasmodiophora brassicae</name>
    <name type="common">Clubroot disease agent</name>
    <dbReference type="NCBI Taxonomy" id="37360"/>
    <lineage>
        <taxon>Eukaryota</taxon>
        <taxon>Sar</taxon>
        <taxon>Rhizaria</taxon>
        <taxon>Endomyxa</taxon>
        <taxon>Phytomyxea</taxon>
        <taxon>Plasmodiophorida</taxon>
        <taxon>Plasmodiophoridae</taxon>
        <taxon>Plasmodiophora</taxon>
    </lineage>
</organism>
<keyword evidence="4 6" id="KW-0505">Motor protein</keyword>
<keyword evidence="1 6" id="KW-0547">Nucleotide-binding</keyword>
<dbReference type="Gene3D" id="1.20.120.720">
    <property type="entry name" value="Myosin VI head, motor domain, U50 subdomain"/>
    <property type="match status" value="1"/>
</dbReference>
<evidence type="ECO:0000256" key="6">
    <source>
        <dbReference type="PROSITE-ProRule" id="PRU00782"/>
    </source>
</evidence>
<dbReference type="SUPFAM" id="SSF52540">
    <property type="entry name" value="P-loop containing nucleoside triphosphate hydrolases"/>
    <property type="match status" value="1"/>
</dbReference>
<feature type="region of interest" description="Disordered" evidence="8">
    <location>
        <begin position="1"/>
        <end position="39"/>
    </location>
</feature>
<proteinExistence type="inferred from homology"/>
<evidence type="ECO:0000256" key="1">
    <source>
        <dbReference type="ARBA" id="ARBA00022741"/>
    </source>
</evidence>
<feature type="region of interest" description="Disordered" evidence="8">
    <location>
        <begin position="1001"/>
        <end position="1039"/>
    </location>
</feature>
<name>A0A3P3YAV1_PLABS</name>
<dbReference type="CDD" id="cd00124">
    <property type="entry name" value="MYSc"/>
    <property type="match status" value="1"/>
</dbReference>
<protein>
    <recommendedName>
        <fullName evidence="9">Myosin motor domain-containing protein</fullName>
    </recommendedName>
</protein>
<evidence type="ECO:0000256" key="4">
    <source>
        <dbReference type="ARBA" id="ARBA00023175"/>
    </source>
</evidence>
<dbReference type="AlphaFoldDB" id="A0A3P3YAV1"/>
<feature type="region of interest" description="Disordered" evidence="8">
    <location>
        <begin position="1057"/>
        <end position="1076"/>
    </location>
</feature>
<keyword evidence="3 6" id="KW-0518">Myosin</keyword>
<dbReference type="GO" id="GO:0016459">
    <property type="term" value="C:myosin complex"/>
    <property type="evidence" value="ECO:0007669"/>
    <property type="project" value="UniProtKB-KW"/>
</dbReference>
<feature type="region of interest" description="Disordered" evidence="8">
    <location>
        <begin position="1193"/>
        <end position="1221"/>
    </location>
</feature>
<evidence type="ECO:0000256" key="5">
    <source>
        <dbReference type="ARBA" id="ARBA00023203"/>
    </source>
</evidence>
<keyword evidence="7" id="KW-0175">Coiled coil</keyword>
<dbReference type="GO" id="GO:0005886">
    <property type="term" value="C:plasma membrane"/>
    <property type="evidence" value="ECO:0007669"/>
    <property type="project" value="TreeGrafter"/>
</dbReference>
<dbReference type="GO" id="GO:0007015">
    <property type="term" value="P:actin filament organization"/>
    <property type="evidence" value="ECO:0007669"/>
    <property type="project" value="TreeGrafter"/>
</dbReference>
<dbReference type="PROSITE" id="PS51456">
    <property type="entry name" value="MYOSIN_MOTOR"/>
    <property type="match status" value="1"/>
</dbReference>
<feature type="coiled-coil region" evidence="7">
    <location>
        <begin position="1097"/>
        <end position="1145"/>
    </location>
</feature>
<dbReference type="PANTHER" id="PTHR13140">
    <property type="entry name" value="MYOSIN"/>
    <property type="match status" value="1"/>
</dbReference>
<sequence length="1221" mass="134265">MAVARGVAPSGRCVPAWPTDLDGPHVVGDGHNDGDDDDDMDGKDTIEVWVEIFTGSDGSQAASADDVKSAARSHFRLGRASYEAYMAADLMRKAQESRRAAETVVAASTAISNGQRHRSVDAALAKLKTIKKTHKDSVAENDIRLVVMLNDSGEEHHALLQHVFPANKPLLVGEASDLTSLTYMEEPNVLRSLQERYGHRQCYTAIASILVAVNPYKRLDIYGADYMMKYRTEANGGAGHKGKLPPHIFAWAETAYADLCRPFSTRRQAAPVNQSIIVCGESGSGKTESSKYLMRYLANRSHSAVGAGDDEIEKHERLVERQVLEANHILEAFGNANTLLNHNSSRFGKFTRLYFATENVGAGHGEVVGASTTTYLLEKSRLVRQNKGERNFHVFYQLCAGLNAREKAELHLEGVDATEFHYINQGGCMTVDGIDDREWFSGLLKSMGVLGITEADRAQVFSVIAAILHLGNIDYVEDPKTAGASIIKPACETSLQFAADLLGLSSPELKAAFRKRLTTVRIKTPTEWIEKNLSVTDARFNRDSVAKSIYSGLFGWVVGQINRALTATTSLPWIGILDVFGFESFQTNSFEQFCINFANEMLQQHFNQEILLSEQKEYAKEAILWQPMNVPDNQSTIDLVSDSRTGILSLLDSSCRMRGTTVDAFVDSLIKAHAKHERFDQVVRRGVNKDVRAGFVIHHYAGHVVYNAAEFLVKNNDSDDPDSVALFSQSSSAVLRALFQANGDDEPAAKAGGPRKAQTSFSSVSATFKKQLASLMETLQSTSAYFVRCIKPNTKCESWAFDLDYVRPQLRCGGLVEAVRMLKVGFPTRVTFDQVYAQYSPLLDPAPRTPLNKRDFSQAVLFLFGLRRNEYQLGLTKVFFRAGKRAFLETVMNRDEKLTAKDMAALMGFINRKRWQRLIGTVKSLVIQWRAIKLERCLEQWRQAARILCIYHRSLVRRLRRARRTIAIRRLQAAVKTYSLTCAAMGELRKAKLEQERLARLEQERQEQSRRQKQAEEAAAAAAAAAAQEDEQRRAEAERAEIAAAVARATAAAGGAGAAAAGGRGPKSSTSSRVASVAHSRVASTLAGQGTAAPAGAAGDSKRVQALEAENAQLQEKLRTALAEIDRLKDVVDQLDDINNRLVEDLMNELVLRTQVQEESAGGGPLPAMAQGDMYGAAAAEANVDQFKASGGFVPPAHAGPRRQLISHASARRNESECAIQ</sequence>
<dbReference type="Pfam" id="PF00063">
    <property type="entry name" value="Myosin_head"/>
    <property type="match status" value="1"/>
</dbReference>
<dbReference type="GO" id="GO:0005524">
    <property type="term" value="F:ATP binding"/>
    <property type="evidence" value="ECO:0007669"/>
    <property type="project" value="UniProtKB-UniRule"/>
</dbReference>
<dbReference type="SMART" id="SM00242">
    <property type="entry name" value="MYSc"/>
    <property type="match status" value="1"/>
</dbReference>
<geneLocation type="mitochondrion" evidence="10"/>
<dbReference type="Gene3D" id="1.20.5.4820">
    <property type="match status" value="1"/>
</dbReference>
<evidence type="ECO:0000256" key="3">
    <source>
        <dbReference type="ARBA" id="ARBA00023123"/>
    </source>
</evidence>
<evidence type="ECO:0000256" key="8">
    <source>
        <dbReference type="SAM" id="MobiDB-lite"/>
    </source>
</evidence>
<dbReference type="Gene3D" id="3.40.850.10">
    <property type="entry name" value="Kinesin motor domain"/>
    <property type="match status" value="1"/>
</dbReference>
<feature type="compositionally biased region" description="Basic and acidic residues" evidence="8">
    <location>
        <begin position="1212"/>
        <end position="1221"/>
    </location>
</feature>